<protein>
    <submittedName>
        <fullName evidence="1">Uncharacterized protein</fullName>
    </submittedName>
</protein>
<feature type="non-terminal residue" evidence="1">
    <location>
        <position position="1"/>
    </location>
</feature>
<gene>
    <name evidence="1" type="ORF">METZ01_LOCUS453249</name>
</gene>
<dbReference type="AlphaFoldDB" id="A0A382ZZM7"/>
<reference evidence="1" key="1">
    <citation type="submission" date="2018-05" db="EMBL/GenBank/DDBJ databases">
        <authorList>
            <person name="Lanie J.A."/>
            <person name="Ng W.-L."/>
            <person name="Kazmierczak K.M."/>
            <person name="Andrzejewski T.M."/>
            <person name="Davidsen T.M."/>
            <person name="Wayne K.J."/>
            <person name="Tettelin H."/>
            <person name="Glass J.I."/>
            <person name="Rusch D."/>
            <person name="Podicherti R."/>
            <person name="Tsui H.-C.T."/>
            <person name="Winkler M.E."/>
        </authorList>
    </citation>
    <scope>NUCLEOTIDE SEQUENCE</scope>
</reference>
<name>A0A382ZZM7_9ZZZZ</name>
<sequence>QTCWICCSIRAASSSPEGERESVSQPNCMEISRTQILGRNYIVSQPEGEGGDIFGSMLSIDKDVMLAVTNGARLSIGDHNHRSMFSRHSAIRLD</sequence>
<evidence type="ECO:0000313" key="1">
    <source>
        <dbReference type="EMBL" id="SVE00395.1"/>
    </source>
</evidence>
<dbReference type="EMBL" id="UINC01187595">
    <property type="protein sequence ID" value="SVE00395.1"/>
    <property type="molecule type" value="Genomic_DNA"/>
</dbReference>
<proteinExistence type="predicted"/>
<organism evidence="1">
    <name type="scientific">marine metagenome</name>
    <dbReference type="NCBI Taxonomy" id="408172"/>
    <lineage>
        <taxon>unclassified sequences</taxon>
        <taxon>metagenomes</taxon>
        <taxon>ecological metagenomes</taxon>
    </lineage>
</organism>
<accession>A0A382ZZM7</accession>